<keyword evidence="2" id="KW-1185">Reference proteome</keyword>
<gene>
    <name evidence="1" type="primary">tssK</name>
    <name evidence="1" type="ORF">DRV85_00095</name>
</gene>
<proteinExistence type="predicted"/>
<dbReference type="Proteomes" id="UP000253370">
    <property type="component" value="Unassembled WGS sequence"/>
</dbReference>
<evidence type="ECO:0000313" key="1">
    <source>
        <dbReference type="EMBL" id="RBI87378.1"/>
    </source>
</evidence>
<comment type="caution">
    <text evidence="1">The sequence shown here is derived from an EMBL/GenBank/DDBJ whole genome shotgun (WGS) entry which is preliminary data.</text>
</comment>
<name>A0A365UCX3_9RHOB</name>
<organism evidence="1 2">
    <name type="scientific">Rhodosalinus halophilus</name>
    <dbReference type="NCBI Taxonomy" id="2259333"/>
    <lineage>
        <taxon>Bacteria</taxon>
        <taxon>Pseudomonadati</taxon>
        <taxon>Pseudomonadota</taxon>
        <taxon>Alphaproteobacteria</taxon>
        <taxon>Rhodobacterales</taxon>
        <taxon>Paracoccaceae</taxon>
        <taxon>Rhodosalinus</taxon>
    </lineage>
</organism>
<dbReference type="Pfam" id="PF05936">
    <property type="entry name" value="T6SS_VasE"/>
    <property type="match status" value="1"/>
</dbReference>
<dbReference type="OrthoDB" id="9775333at2"/>
<dbReference type="RefSeq" id="WP_113287402.1">
    <property type="nucleotide sequence ID" value="NZ_QNTQ01000001.1"/>
</dbReference>
<reference evidence="1 2" key="1">
    <citation type="submission" date="2018-07" db="EMBL/GenBank/DDBJ databases">
        <title>Rhodosalinus sp. strain E84T genomic sequence and assembly.</title>
        <authorList>
            <person name="Liu Z.-W."/>
            <person name="Lu D.-C."/>
        </authorList>
    </citation>
    <scope>NUCLEOTIDE SEQUENCE [LARGE SCALE GENOMIC DNA]</scope>
    <source>
        <strain evidence="1 2">E84</strain>
    </source>
</reference>
<accession>A0A365UCX3</accession>
<evidence type="ECO:0000313" key="2">
    <source>
        <dbReference type="Proteomes" id="UP000253370"/>
    </source>
</evidence>
<dbReference type="NCBIfam" id="TIGR03353">
    <property type="entry name" value="VI_chp_4"/>
    <property type="match status" value="1"/>
</dbReference>
<sequence>MAWDSKVLWNEGLFLQPHHFQQADRHTEALVAGLARRVSPYAWGVSELEIDEEALKVGQFALRACSGLTPDGVVFRVPASDDHPPALEVPSNTNDCVVYLTVPQRRQGAPEVDMSGAELSAARLRPSELEVTDTTMRNGKAVTLSVGKLRLQFALEVDDLADRLAIPVARIIEVRSDREVVLDSAFMPSCLDMRAAPPLAGFLVELEGLLDHRMRALSDRLSQGGEARGAAEVQDFLLLMTINRALPAIRHLCSIENVHPERVFHDLAALCGELATFMAPEKHPPSLPAYQHHDLTATFKPLIRSLREYLSRVLEHSAVSIPLEPRKYGVSVGIIHDRKLLGSSNFVLAVSSSISTEKVRRHFAGQAKVGPVEEIRQLVNSALPGIALRPLPVAPRQIPYSSSAVYFELDGADPAWGKMTTSGGIAVHVSGDYPELSMELWAIRQG</sequence>
<dbReference type="PANTHER" id="PTHR35566">
    <property type="entry name" value="BLR3599 PROTEIN"/>
    <property type="match status" value="1"/>
</dbReference>
<dbReference type="InterPro" id="IPR010263">
    <property type="entry name" value="T6SS_TssK"/>
</dbReference>
<protein>
    <submittedName>
        <fullName evidence="1">Type VI secretion system baseplate subunit TssK</fullName>
    </submittedName>
</protein>
<dbReference type="AlphaFoldDB" id="A0A365UCX3"/>
<dbReference type="EMBL" id="QNTQ01000001">
    <property type="protein sequence ID" value="RBI87378.1"/>
    <property type="molecule type" value="Genomic_DNA"/>
</dbReference>
<dbReference type="PANTHER" id="PTHR35566:SF1">
    <property type="entry name" value="TYPE VI SECRETION SYSTEM BASEPLATE COMPONENT TSSK1"/>
    <property type="match status" value="1"/>
</dbReference>